<feature type="transmembrane region" description="Helical" evidence="1">
    <location>
        <begin position="37"/>
        <end position="62"/>
    </location>
</feature>
<evidence type="ECO:0000256" key="1">
    <source>
        <dbReference type="SAM" id="Phobius"/>
    </source>
</evidence>
<keyword evidence="3" id="KW-1185">Reference proteome</keyword>
<evidence type="ECO:0000313" key="2">
    <source>
        <dbReference type="EMBL" id="TRA97251.1"/>
    </source>
</evidence>
<keyword evidence="1" id="KW-0472">Membrane</keyword>
<keyword evidence="1" id="KW-1133">Transmembrane helix</keyword>
<sequence>MIGSRGWYIIASAAVSFTVAILFPGALMSSMTALEGIISVFSILAGVLVAVMSIIGDPSMLLSGHWRIGYEHAKDIQKRIGNYANLIAIYVLILIGVLIAIIMKDSGVEGFKWFYAVLLGLTTWGLLLSLPLPYSLMAIQKERMEEEVKRRKAPQSTSKTEDS</sequence>
<reference evidence="2 3" key="1">
    <citation type="journal article" date="2019" name="Appl. Microbiol. Biotechnol.">
        <title>Differential efficiency of wild type rhizogenic strains for rol gene transformation of plants.</title>
        <authorList>
            <person name="Desmet S."/>
            <person name="De Keyser E."/>
            <person name="Van Vaerenbergh J."/>
            <person name="Baeyen S."/>
            <person name="Van Huylenbroeck J."/>
            <person name="Geelen D."/>
            <person name="Dhooghe E."/>
        </authorList>
    </citation>
    <scope>NUCLEOTIDE SEQUENCE [LARGE SCALE GENOMIC DNA]</scope>
    <source>
        <strain evidence="2 3">GBBC3283</strain>
    </source>
</reference>
<feature type="transmembrane region" description="Helical" evidence="1">
    <location>
        <begin position="114"/>
        <end position="134"/>
    </location>
</feature>
<accession>A0ABY3BW08</accession>
<organism evidence="2 3">
    <name type="scientific">Agrobacterium salinitolerans</name>
    <dbReference type="NCBI Taxonomy" id="1183413"/>
    <lineage>
        <taxon>Bacteria</taxon>
        <taxon>Pseudomonadati</taxon>
        <taxon>Pseudomonadota</taxon>
        <taxon>Alphaproteobacteria</taxon>
        <taxon>Hyphomicrobiales</taxon>
        <taxon>Rhizobiaceae</taxon>
        <taxon>Rhizobium/Agrobacterium group</taxon>
        <taxon>Agrobacterium</taxon>
    </lineage>
</organism>
<name>A0ABY3BW08_9HYPH</name>
<keyword evidence="1" id="KW-0812">Transmembrane</keyword>
<dbReference type="Proteomes" id="UP000319481">
    <property type="component" value="Unassembled WGS sequence"/>
</dbReference>
<gene>
    <name evidence="2" type="ORF">EXN23_03230</name>
</gene>
<feature type="transmembrane region" description="Helical" evidence="1">
    <location>
        <begin position="83"/>
        <end position="102"/>
    </location>
</feature>
<dbReference type="EMBL" id="SGNZ01000001">
    <property type="protein sequence ID" value="TRA97251.1"/>
    <property type="molecule type" value="Genomic_DNA"/>
</dbReference>
<comment type="caution">
    <text evidence="2">The sequence shown here is derived from an EMBL/GenBank/DDBJ whole genome shotgun (WGS) entry which is preliminary data.</text>
</comment>
<evidence type="ECO:0000313" key="3">
    <source>
        <dbReference type="Proteomes" id="UP000319481"/>
    </source>
</evidence>
<protein>
    <submittedName>
        <fullName evidence="2">Uncharacterized protein</fullName>
    </submittedName>
</protein>
<feature type="transmembrane region" description="Helical" evidence="1">
    <location>
        <begin position="7"/>
        <end position="31"/>
    </location>
</feature>
<proteinExistence type="predicted"/>